<protein>
    <submittedName>
        <fullName evidence="1">DUF481 domain-containing protein</fullName>
    </submittedName>
</protein>
<gene>
    <name evidence="1" type="ORF">LBU54_12020</name>
</gene>
<reference evidence="2" key="1">
    <citation type="submission" date="2023-07" db="EMBL/GenBank/DDBJ databases">
        <authorList>
            <person name="Yue Y."/>
        </authorList>
    </citation>
    <scope>NUCLEOTIDE SEQUENCE [LARGE SCALE GENOMIC DNA]</scope>
    <source>
        <strain evidence="2">D23</strain>
    </source>
</reference>
<dbReference type="InterPro" id="IPR007433">
    <property type="entry name" value="DUF481"/>
</dbReference>
<sequence length="342" mass="39129">MNTLLKHLYSILSVLLPLVCTLKGMAQSDTLVFSSGTKIIGEIKKMERGMLEIDALDGDENFKIKWLQIKRIQTSSVFLVSIRTEIYEGQIESVSDDEVRVFDADTTYIVCPKKDIVYLKQFKEGFSNRFSAAAELGFNLTKAQDVRQFSLRSSMGYKTSKSTVEASYNILRASQTNTEPVKRTDGLLKYSRLLIKKWYGIASIYTLSNTEQKIDLRANTQLGVGNYLYATNRAYWGLKAGVNNNLERFTNTGSNRNTWEAFYGTELNLYDIQDFNLAFVFMGYSGMTEKGRFRADTNIDIKYDLPWDLFIRIGFSLNYDNRPALNASDTDYILRTGIGWEW</sequence>
<evidence type="ECO:0000313" key="2">
    <source>
        <dbReference type="Proteomes" id="UP001198901"/>
    </source>
</evidence>
<dbReference type="Proteomes" id="UP001198901">
    <property type="component" value="Unassembled WGS sequence"/>
</dbReference>
<proteinExistence type="predicted"/>
<comment type="caution">
    <text evidence="1">The sequence shown here is derived from an EMBL/GenBank/DDBJ whole genome shotgun (WGS) entry which is preliminary data.</text>
</comment>
<dbReference type="Pfam" id="PF04338">
    <property type="entry name" value="DUF481"/>
    <property type="match status" value="1"/>
</dbReference>
<evidence type="ECO:0000313" key="1">
    <source>
        <dbReference type="EMBL" id="MCA0133314.1"/>
    </source>
</evidence>
<dbReference type="RefSeq" id="WP_224530005.1">
    <property type="nucleotide sequence ID" value="NZ_JAIUJR010000008.1"/>
</dbReference>
<keyword evidence="2" id="KW-1185">Reference proteome</keyword>
<dbReference type="EMBL" id="JAIUJR010000008">
    <property type="protein sequence ID" value="MCA0133314.1"/>
    <property type="molecule type" value="Genomic_DNA"/>
</dbReference>
<accession>A0ABS7XV89</accession>
<name>A0ABS7XV89_9FLAO</name>
<organism evidence="1 2">
    <name type="scientific">Winogradskyella alexanderae</name>
    <dbReference type="NCBI Taxonomy" id="2877123"/>
    <lineage>
        <taxon>Bacteria</taxon>
        <taxon>Pseudomonadati</taxon>
        <taxon>Bacteroidota</taxon>
        <taxon>Flavobacteriia</taxon>
        <taxon>Flavobacteriales</taxon>
        <taxon>Flavobacteriaceae</taxon>
        <taxon>Winogradskyella</taxon>
    </lineage>
</organism>